<sequence length="197" mass="21495">MSEPAGIPAPDDAVRLPRGGGRVSGPLLRAMTAADCDRVAEIRVRGWRHAYRGLVPQPYLDGLDIAADAERHRARLLRGDGGVVNLVAETGDGELTGWAAFGPYRDGGERTRDAELYALYLPPERIGRGVGRALLTEAVRRCADAGHPRMYLWVLKDNARARRFYERAGFGADGAEEPFEVDGVAVPEVRYAKRLTG</sequence>
<dbReference type="eggNOG" id="COG1247">
    <property type="taxonomic scope" value="Bacteria"/>
</dbReference>
<dbReference type="EMBL" id="GG657758">
    <property type="protein sequence ID" value="EFL38035.1"/>
    <property type="molecule type" value="Genomic_DNA"/>
</dbReference>
<dbReference type="STRING" id="467200.SSRG_00839"/>
<evidence type="ECO:0000313" key="3">
    <source>
        <dbReference type="Proteomes" id="UP000002968"/>
    </source>
</evidence>
<feature type="domain" description="N-acetyltransferase" evidence="1">
    <location>
        <begin position="26"/>
        <end position="196"/>
    </location>
</feature>
<keyword evidence="3" id="KW-1185">Reference proteome</keyword>
<dbReference type="InterPro" id="IPR016181">
    <property type="entry name" value="Acyl_CoA_acyltransferase"/>
</dbReference>
<accession>D9XKM6</accession>
<dbReference type="HOGENOM" id="CLU_013985_18_2_11"/>
<reference evidence="2" key="1">
    <citation type="submission" date="2009-02" db="EMBL/GenBank/DDBJ databases">
        <title>Annotation of Streptomyces griseoflavus strain Tu4000.</title>
        <authorList>
            <consortium name="The Broad Institute Genome Sequencing Platform"/>
            <consortium name="Broad Institute Microbial Sequencing Center"/>
            <person name="Fischbach M."/>
            <person name="Godfrey P."/>
            <person name="Ward D."/>
            <person name="Young S."/>
            <person name="Zeng Q."/>
            <person name="Koehrsen M."/>
            <person name="Alvarado L."/>
            <person name="Berlin A.M."/>
            <person name="Bochicchio J."/>
            <person name="Borenstein D."/>
            <person name="Chapman S.B."/>
            <person name="Chen Z."/>
            <person name="Engels R."/>
            <person name="Freedman E."/>
            <person name="Gellesch M."/>
            <person name="Goldberg J."/>
            <person name="Griggs A."/>
            <person name="Gujja S."/>
            <person name="Heilman E.R."/>
            <person name="Heiman D.I."/>
            <person name="Hepburn T.A."/>
            <person name="Howarth C."/>
            <person name="Jen D."/>
            <person name="Larson L."/>
            <person name="Lewis B."/>
            <person name="Mehta T."/>
            <person name="Park D."/>
            <person name="Pearson M."/>
            <person name="Richards J."/>
            <person name="Roberts A."/>
            <person name="Saif S."/>
            <person name="Shea T.D."/>
            <person name="Shenoy N."/>
            <person name="Sisk P."/>
            <person name="Stolte C."/>
            <person name="Sykes S.N."/>
            <person name="Thomson T."/>
            <person name="Walk T."/>
            <person name="White J."/>
            <person name="Yandava C."/>
            <person name="Straight P."/>
            <person name="Clardy J."/>
            <person name="Hung D."/>
            <person name="Kolter R."/>
            <person name="Mekalanos J."/>
            <person name="Walker S."/>
            <person name="Walsh C.T."/>
            <person name="Wieland-Brown L.C."/>
            <person name="Haas B."/>
            <person name="Nusbaum C."/>
            <person name="Birren B."/>
        </authorList>
    </citation>
    <scope>NUCLEOTIDE SEQUENCE [LARGE SCALE GENOMIC DNA]</scope>
    <source>
        <strain evidence="2">Tu4000</strain>
    </source>
</reference>
<dbReference type="Gene3D" id="3.40.630.30">
    <property type="match status" value="1"/>
</dbReference>
<protein>
    <submittedName>
        <fullName evidence="2">Acetyltransferase</fullName>
    </submittedName>
</protein>
<dbReference type="AlphaFoldDB" id="D9XKM6"/>
<organism evidence="2 3">
    <name type="scientific">Streptomyces griseoflavus Tu4000</name>
    <dbReference type="NCBI Taxonomy" id="467200"/>
    <lineage>
        <taxon>Bacteria</taxon>
        <taxon>Bacillati</taxon>
        <taxon>Actinomycetota</taxon>
        <taxon>Actinomycetes</taxon>
        <taxon>Kitasatosporales</taxon>
        <taxon>Streptomycetaceae</taxon>
        <taxon>Streptomyces</taxon>
    </lineage>
</organism>
<dbReference type="GO" id="GO:0016747">
    <property type="term" value="F:acyltransferase activity, transferring groups other than amino-acyl groups"/>
    <property type="evidence" value="ECO:0007669"/>
    <property type="project" value="InterPro"/>
</dbReference>
<dbReference type="InterPro" id="IPR000182">
    <property type="entry name" value="GNAT_dom"/>
</dbReference>
<dbReference type="PANTHER" id="PTHR43617:SF2">
    <property type="entry name" value="UPF0039 PROTEIN SLL0451"/>
    <property type="match status" value="1"/>
</dbReference>
<proteinExistence type="predicted"/>
<dbReference type="PANTHER" id="PTHR43617">
    <property type="entry name" value="L-AMINO ACID N-ACETYLTRANSFERASE"/>
    <property type="match status" value="1"/>
</dbReference>
<dbReference type="SUPFAM" id="SSF55729">
    <property type="entry name" value="Acyl-CoA N-acyltransferases (Nat)"/>
    <property type="match status" value="1"/>
</dbReference>
<evidence type="ECO:0000313" key="2">
    <source>
        <dbReference type="EMBL" id="EFL38035.1"/>
    </source>
</evidence>
<evidence type="ECO:0000259" key="1">
    <source>
        <dbReference type="PROSITE" id="PS51186"/>
    </source>
</evidence>
<dbReference type="InterPro" id="IPR050276">
    <property type="entry name" value="MshD_Acetyltransferase"/>
</dbReference>
<dbReference type="Pfam" id="PF00583">
    <property type="entry name" value="Acetyltransf_1"/>
    <property type="match status" value="1"/>
</dbReference>
<dbReference type="PROSITE" id="PS51186">
    <property type="entry name" value="GNAT"/>
    <property type="match status" value="1"/>
</dbReference>
<dbReference type="Proteomes" id="UP000002968">
    <property type="component" value="Unassembled WGS sequence"/>
</dbReference>
<name>D9XKM6_9ACTN</name>
<dbReference type="CDD" id="cd04301">
    <property type="entry name" value="NAT_SF"/>
    <property type="match status" value="1"/>
</dbReference>
<gene>
    <name evidence="2" type="ORF">SSRG_00839</name>
</gene>